<comment type="similarity">
    <text evidence="1">Belongs to the type III secretion exporter family.</text>
</comment>
<name>A0ABW0MC62_9BURK</name>
<dbReference type="PANTHER" id="PTHR30531">
    <property type="entry name" value="FLAGELLAR BIOSYNTHETIC PROTEIN FLHB"/>
    <property type="match status" value="1"/>
</dbReference>
<dbReference type="InterPro" id="IPR029025">
    <property type="entry name" value="T3SS_substrate_exporter_C"/>
</dbReference>
<keyword evidence="3" id="KW-0969">Cilium</keyword>
<feature type="transmembrane region" description="Helical" evidence="2">
    <location>
        <begin position="140"/>
        <end position="162"/>
    </location>
</feature>
<evidence type="ECO:0000256" key="1">
    <source>
        <dbReference type="ARBA" id="ARBA00010690"/>
    </source>
</evidence>
<dbReference type="PANTHER" id="PTHR30531:SF12">
    <property type="entry name" value="FLAGELLAR BIOSYNTHETIC PROTEIN FLHB"/>
    <property type="match status" value="1"/>
</dbReference>
<dbReference type="EMBL" id="JBHSMT010000028">
    <property type="protein sequence ID" value="MFC5475488.1"/>
    <property type="molecule type" value="Genomic_DNA"/>
</dbReference>
<dbReference type="Pfam" id="PF01312">
    <property type="entry name" value="Bac_export_2"/>
    <property type="match status" value="1"/>
</dbReference>
<comment type="caution">
    <text evidence="3">The sequence shown here is derived from an EMBL/GenBank/DDBJ whole genome shotgun (WGS) entry which is preliminary data.</text>
</comment>
<accession>A0ABW0MC62</accession>
<keyword evidence="4" id="KW-1185">Reference proteome</keyword>
<keyword evidence="3" id="KW-0966">Cell projection</keyword>
<dbReference type="Gene3D" id="3.40.1690.10">
    <property type="entry name" value="secretion proteins EscU"/>
    <property type="match status" value="1"/>
</dbReference>
<dbReference type="PRINTS" id="PR00950">
    <property type="entry name" value="TYPE3IMSPROT"/>
</dbReference>
<proteinExistence type="inferred from homology"/>
<keyword evidence="2" id="KW-0812">Transmembrane</keyword>
<keyword evidence="2" id="KW-1133">Transmembrane helix</keyword>
<evidence type="ECO:0000313" key="4">
    <source>
        <dbReference type="Proteomes" id="UP001596045"/>
    </source>
</evidence>
<evidence type="ECO:0000313" key="3">
    <source>
        <dbReference type="EMBL" id="MFC5475488.1"/>
    </source>
</evidence>
<feature type="transmembrane region" description="Helical" evidence="2">
    <location>
        <begin position="31"/>
        <end position="48"/>
    </location>
</feature>
<organism evidence="3 4">
    <name type="scientific">Paraherbaspirillum soli</name>
    <dbReference type="NCBI Taxonomy" id="631222"/>
    <lineage>
        <taxon>Bacteria</taxon>
        <taxon>Pseudomonadati</taxon>
        <taxon>Pseudomonadota</taxon>
        <taxon>Betaproteobacteria</taxon>
        <taxon>Burkholderiales</taxon>
        <taxon>Oxalobacteraceae</taxon>
        <taxon>Paraherbaspirillum</taxon>
    </lineage>
</organism>
<feature type="transmembrane region" description="Helical" evidence="2">
    <location>
        <begin position="188"/>
        <end position="209"/>
    </location>
</feature>
<reference evidence="4" key="1">
    <citation type="journal article" date="2019" name="Int. J. Syst. Evol. Microbiol.">
        <title>The Global Catalogue of Microorganisms (GCM) 10K type strain sequencing project: providing services to taxonomists for standard genome sequencing and annotation.</title>
        <authorList>
            <consortium name="The Broad Institute Genomics Platform"/>
            <consortium name="The Broad Institute Genome Sequencing Center for Infectious Disease"/>
            <person name="Wu L."/>
            <person name="Ma J."/>
        </authorList>
    </citation>
    <scope>NUCLEOTIDE SEQUENCE [LARGE SCALE GENOMIC DNA]</scope>
    <source>
        <strain evidence="4">JCM 17066</strain>
    </source>
</reference>
<protein>
    <submittedName>
        <fullName evidence="3">Flagellar biosynthesis protein FlhB</fullName>
    </submittedName>
</protein>
<dbReference type="Proteomes" id="UP001596045">
    <property type="component" value="Unassembled WGS sequence"/>
</dbReference>
<evidence type="ECO:0000256" key="2">
    <source>
        <dbReference type="SAM" id="Phobius"/>
    </source>
</evidence>
<keyword evidence="3" id="KW-0282">Flagellum</keyword>
<keyword evidence="2" id="KW-0472">Membrane</keyword>
<sequence>MSEQEHSRTEDATPYKLDQARKKGLVARSQDLGVLAGCGALAGYWWVFGDGMARKMAVLSQQTLAQAGQVAGPRELWLWSNALLAECMHIVAPVLWIIAGIGLMAILAQVGFLFAPAALKPDFTRLSPTQGLKKIFSLQILIEAGKSILKLMIYSIIVYLVIRSAASRALYLVGEPANFLNELAASGLHLLLCLLAVAAVIAAIDQVIVRRQFAGQMRMSRREMKDEVKQREGEPRIKQRRKQLQMELLKRTQSMRNLRGADVLIANPTHFAIGLKYDADAMSAPMVVAKGAGDFAQRLKRIAFIYGVPIIEDRRVARQLFFKGRIEQEVPETLYRDVSSLYLRLRTLRGRAQQGAR</sequence>
<gene>
    <name evidence="3" type="ORF">ACFPM8_16120</name>
</gene>
<feature type="transmembrane region" description="Helical" evidence="2">
    <location>
        <begin position="94"/>
        <end position="119"/>
    </location>
</feature>
<dbReference type="RefSeq" id="WP_378998828.1">
    <property type="nucleotide sequence ID" value="NZ_JBHSMT010000028.1"/>
</dbReference>
<dbReference type="SUPFAM" id="SSF160544">
    <property type="entry name" value="EscU C-terminal domain-like"/>
    <property type="match status" value="1"/>
</dbReference>
<dbReference type="InterPro" id="IPR006135">
    <property type="entry name" value="T3SS_substrate_exporter"/>
</dbReference>